<dbReference type="AlphaFoldDB" id="A0A4R0P636"/>
<feature type="signal peptide" evidence="1">
    <location>
        <begin position="1"/>
        <end position="21"/>
    </location>
</feature>
<dbReference type="Proteomes" id="UP000291485">
    <property type="component" value="Unassembled WGS sequence"/>
</dbReference>
<proteinExistence type="predicted"/>
<comment type="caution">
    <text evidence="2">The sequence shown here is derived from an EMBL/GenBank/DDBJ whole genome shotgun (WGS) entry which is preliminary data.</text>
</comment>
<reference evidence="2 3" key="1">
    <citation type="submission" date="2019-02" db="EMBL/GenBank/DDBJ databases">
        <title>Pedobacter sp. RP-3-11 sp. nov., isolated from Arctic soil.</title>
        <authorList>
            <person name="Dahal R.H."/>
        </authorList>
    </citation>
    <scope>NUCLEOTIDE SEQUENCE [LARGE SCALE GENOMIC DNA]</scope>
    <source>
        <strain evidence="2 3">RP-3-11</strain>
    </source>
</reference>
<dbReference type="EMBL" id="SJSN01000002">
    <property type="protein sequence ID" value="TCD12107.1"/>
    <property type="molecule type" value="Genomic_DNA"/>
</dbReference>
<keyword evidence="3" id="KW-1185">Reference proteome</keyword>
<dbReference type="PROSITE" id="PS51257">
    <property type="entry name" value="PROKAR_LIPOPROTEIN"/>
    <property type="match status" value="1"/>
</dbReference>
<protein>
    <recommendedName>
        <fullName evidence="4">Lipoprotein</fullName>
    </recommendedName>
</protein>
<evidence type="ECO:0008006" key="4">
    <source>
        <dbReference type="Google" id="ProtNLM"/>
    </source>
</evidence>
<name>A0A4R0P636_9SPHI</name>
<gene>
    <name evidence="2" type="ORF">EZ449_03560</name>
</gene>
<evidence type="ECO:0000256" key="1">
    <source>
        <dbReference type="SAM" id="SignalP"/>
    </source>
</evidence>
<keyword evidence="1" id="KW-0732">Signal</keyword>
<evidence type="ECO:0000313" key="2">
    <source>
        <dbReference type="EMBL" id="TCD12107.1"/>
    </source>
</evidence>
<evidence type="ECO:0000313" key="3">
    <source>
        <dbReference type="Proteomes" id="UP000291485"/>
    </source>
</evidence>
<organism evidence="2 3">
    <name type="scientific">Pedobacter frigidisoli</name>
    <dbReference type="NCBI Taxonomy" id="2530455"/>
    <lineage>
        <taxon>Bacteria</taxon>
        <taxon>Pseudomonadati</taxon>
        <taxon>Bacteroidota</taxon>
        <taxon>Sphingobacteriia</taxon>
        <taxon>Sphingobacteriales</taxon>
        <taxon>Sphingobacteriaceae</taxon>
        <taxon>Pedobacter</taxon>
    </lineage>
</organism>
<dbReference type="RefSeq" id="WP_131556587.1">
    <property type="nucleotide sequence ID" value="NZ_SJSN01000002.1"/>
</dbReference>
<accession>A0A4R0P636</accession>
<feature type="chain" id="PRO_5020354400" description="Lipoprotein" evidence="1">
    <location>
        <begin position="22"/>
        <end position="147"/>
    </location>
</feature>
<sequence>MNKIFCLILLVLLSACHQRVAKTEGINFNECNFYYENQNKWISTTNDAKQFLELDSALLTNPTYVKQLDSTYSKKAQYIFIIGGGYFYAQAKEMKAEIKHDTLYIIWNEPNGMCPPTGERSQTNMCLEIDKVLYPNYKNFKIVISQQ</sequence>